<dbReference type="Pfam" id="PF05108">
    <property type="entry name" value="T7SS_ESX1_EccB"/>
    <property type="match status" value="2"/>
</dbReference>
<organism evidence="2 3">
    <name type="scientific">Corynebacterium hindlerae</name>
    <dbReference type="NCBI Taxonomy" id="699041"/>
    <lineage>
        <taxon>Bacteria</taxon>
        <taxon>Bacillati</taxon>
        <taxon>Actinomycetota</taxon>
        <taxon>Actinomycetes</taxon>
        <taxon>Mycobacteriales</taxon>
        <taxon>Corynebacteriaceae</taxon>
        <taxon>Corynebacterium</taxon>
    </lineage>
</organism>
<keyword evidence="1" id="KW-1133">Transmembrane helix</keyword>
<dbReference type="InterPro" id="IPR007795">
    <property type="entry name" value="T7SS_EccB"/>
</dbReference>
<proteinExistence type="predicted"/>
<protein>
    <submittedName>
        <fullName evidence="2">Type VII secretion protein EccB</fullName>
    </submittedName>
</protein>
<name>A0A7G5FHK7_9CORY</name>
<evidence type="ECO:0000256" key="1">
    <source>
        <dbReference type="SAM" id="Phobius"/>
    </source>
</evidence>
<dbReference type="GO" id="GO:0005576">
    <property type="term" value="C:extracellular region"/>
    <property type="evidence" value="ECO:0007669"/>
    <property type="project" value="TreeGrafter"/>
</dbReference>
<dbReference type="NCBIfam" id="TIGR03919">
    <property type="entry name" value="T7SS_EccB"/>
    <property type="match status" value="1"/>
</dbReference>
<gene>
    <name evidence="2" type="primary">eccB</name>
    <name evidence="2" type="ORF">HW450_05125</name>
</gene>
<dbReference type="PANTHER" id="PTHR40765">
    <property type="entry name" value="ESX-2 SECRETION SYSTEM ATPASE ECCB2"/>
    <property type="match status" value="1"/>
</dbReference>
<keyword evidence="1" id="KW-0812">Transmembrane</keyword>
<dbReference type="PANTHER" id="PTHR40765:SF2">
    <property type="entry name" value="ESX-2 SECRETION SYSTEM ATPASE ECCB2"/>
    <property type="match status" value="1"/>
</dbReference>
<keyword evidence="3" id="KW-1185">Reference proteome</keyword>
<reference evidence="2 3" key="1">
    <citation type="submission" date="2020-07" db="EMBL/GenBank/DDBJ databases">
        <title>non toxigenic Corynebacterium sp. nov from a clinical source.</title>
        <authorList>
            <person name="Bernier A.-M."/>
            <person name="Bernard K."/>
        </authorList>
    </citation>
    <scope>NUCLEOTIDE SEQUENCE [LARGE SCALE GENOMIC DNA]</scope>
    <source>
        <strain evidence="3">NML 93-0612</strain>
    </source>
</reference>
<dbReference type="EMBL" id="CP059833">
    <property type="protein sequence ID" value="QMV86098.1"/>
    <property type="molecule type" value="Genomic_DNA"/>
</dbReference>
<dbReference type="Proteomes" id="UP000515570">
    <property type="component" value="Chromosome"/>
</dbReference>
<dbReference type="AlphaFoldDB" id="A0A7G5FHK7"/>
<keyword evidence="1" id="KW-0472">Membrane</keyword>
<sequence>MSGVISSTTKAQISGHKFLVRRVEHGVVLGDTRMISDPLGARKRAALFGLIGVAIIAVGSGALALFAPAADPGDAPIIRTENGALYVRLPSDSGTALHPVANEASARLVVGKPEAATKASAAVLDGQQRGAPIGILGAPGVIAPHPQPAHTWSAVHSGSDVTVVAGTAPAPLTDAQGLLAHADGRTWVITTAGRAELPPDDTPLGRSIRRRLGITIDTPMWRPPAQLLSAVTELPPYREVTGDIIATGTEYWLLRHDGLVPLTGLQAQIATDLGVVQRPVPSHALPEYPDAVRVVAELPLATVQWQTPTHVWVRADGRVGLGEPAPHGISLAGQATATRFSGPSIGAIGVDTGNGIVLVTDYGVTHTVATPADATALGVVDPQTAPWPILALLPRGAELSHTAALKPQG</sequence>
<evidence type="ECO:0000313" key="3">
    <source>
        <dbReference type="Proteomes" id="UP000515570"/>
    </source>
</evidence>
<evidence type="ECO:0000313" key="2">
    <source>
        <dbReference type="EMBL" id="QMV86098.1"/>
    </source>
</evidence>
<dbReference type="RefSeq" id="WP_182386913.1">
    <property type="nucleotide sequence ID" value="NZ_CP059833.1"/>
</dbReference>
<dbReference type="Gene3D" id="3.30.2390.20">
    <property type="entry name" value="Type VII secretion system EccB, repeat 1 domain"/>
    <property type="match status" value="1"/>
</dbReference>
<accession>A0A7G5FHK7</accession>
<dbReference type="InterPro" id="IPR044857">
    <property type="entry name" value="T7SS_EccB_R1"/>
</dbReference>
<feature type="transmembrane region" description="Helical" evidence="1">
    <location>
        <begin position="45"/>
        <end position="67"/>
    </location>
</feature>